<organism evidence="1">
    <name type="scientific">Anguilla anguilla</name>
    <name type="common">European freshwater eel</name>
    <name type="synonym">Muraena anguilla</name>
    <dbReference type="NCBI Taxonomy" id="7936"/>
    <lineage>
        <taxon>Eukaryota</taxon>
        <taxon>Metazoa</taxon>
        <taxon>Chordata</taxon>
        <taxon>Craniata</taxon>
        <taxon>Vertebrata</taxon>
        <taxon>Euteleostomi</taxon>
        <taxon>Actinopterygii</taxon>
        <taxon>Neopterygii</taxon>
        <taxon>Teleostei</taxon>
        <taxon>Anguilliformes</taxon>
        <taxon>Anguillidae</taxon>
        <taxon>Anguilla</taxon>
    </lineage>
</organism>
<sequence length="23" mass="2673">MHSLTLQYRLCVSSLQQTHLSKV</sequence>
<evidence type="ECO:0000313" key="1">
    <source>
        <dbReference type="EMBL" id="JAH19066.1"/>
    </source>
</evidence>
<proteinExistence type="predicted"/>
<name>A0A0E9QQ39_ANGAN</name>
<reference evidence="1" key="1">
    <citation type="submission" date="2014-11" db="EMBL/GenBank/DDBJ databases">
        <authorList>
            <person name="Amaro Gonzalez C."/>
        </authorList>
    </citation>
    <scope>NUCLEOTIDE SEQUENCE</scope>
</reference>
<reference evidence="1" key="2">
    <citation type="journal article" date="2015" name="Fish Shellfish Immunol.">
        <title>Early steps in the European eel (Anguilla anguilla)-Vibrio vulnificus interaction in the gills: Role of the RtxA13 toxin.</title>
        <authorList>
            <person name="Callol A."/>
            <person name="Pajuelo D."/>
            <person name="Ebbesson L."/>
            <person name="Teles M."/>
            <person name="MacKenzie S."/>
            <person name="Amaro C."/>
        </authorList>
    </citation>
    <scope>NUCLEOTIDE SEQUENCE</scope>
</reference>
<protein>
    <submittedName>
        <fullName evidence="1">Uncharacterized protein</fullName>
    </submittedName>
</protein>
<dbReference type="EMBL" id="GBXM01089511">
    <property type="protein sequence ID" value="JAH19066.1"/>
    <property type="molecule type" value="Transcribed_RNA"/>
</dbReference>
<accession>A0A0E9QQ39</accession>
<dbReference type="AlphaFoldDB" id="A0A0E9QQ39"/>